<evidence type="ECO:0000259" key="6">
    <source>
        <dbReference type="PROSITE" id="PS50111"/>
    </source>
</evidence>
<organism evidence="8 9">
    <name type="scientific">Paenacidovorax caeni</name>
    <dbReference type="NCBI Taxonomy" id="343013"/>
    <lineage>
        <taxon>Bacteria</taxon>
        <taxon>Pseudomonadati</taxon>
        <taxon>Pseudomonadota</taxon>
        <taxon>Betaproteobacteria</taxon>
        <taxon>Burkholderiales</taxon>
        <taxon>Comamonadaceae</taxon>
        <taxon>Paenacidovorax</taxon>
    </lineage>
</organism>
<comment type="similarity">
    <text evidence="3">Belongs to the methyl-accepting chemotaxis (MCP) protein family.</text>
</comment>
<dbReference type="GO" id="GO:0005886">
    <property type="term" value="C:plasma membrane"/>
    <property type="evidence" value="ECO:0007669"/>
    <property type="project" value="TreeGrafter"/>
</dbReference>
<gene>
    <name evidence="8" type="ORF">SAMN04489707_1001235</name>
</gene>
<dbReference type="RefSeq" id="WP_054255611.1">
    <property type="nucleotide sequence ID" value="NZ_CYIG01000007.1"/>
</dbReference>
<dbReference type="InterPro" id="IPR004089">
    <property type="entry name" value="MCPsignal_dom"/>
</dbReference>
<dbReference type="GO" id="GO:0004888">
    <property type="term" value="F:transmembrane signaling receptor activity"/>
    <property type="evidence" value="ECO:0007669"/>
    <property type="project" value="InterPro"/>
</dbReference>
<dbReference type="CDD" id="cd06225">
    <property type="entry name" value="HAMP"/>
    <property type="match status" value="1"/>
</dbReference>
<dbReference type="Proteomes" id="UP000183656">
    <property type="component" value="Unassembled WGS sequence"/>
</dbReference>
<keyword evidence="9" id="KW-1185">Reference proteome</keyword>
<dbReference type="OrthoDB" id="8790700at2"/>
<dbReference type="Pfam" id="PF12729">
    <property type="entry name" value="4HB_MCP_1"/>
    <property type="match status" value="1"/>
</dbReference>
<proteinExistence type="inferred from homology"/>
<keyword evidence="5" id="KW-1133">Transmembrane helix</keyword>
<keyword evidence="4" id="KW-0807">Transducer</keyword>
<dbReference type="GO" id="GO:0007165">
    <property type="term" value="P:signal transduction"/>
    <property type="evidence" value="ECO:0007669"/>
    <property type="project" value="UniProtKB-KW"/>
</dbReference>
<evidence type="ECO:0000256" key="5">
    <source>
        <dbReference type="SAM" id="Phobius"/>
    </source>
</evidence>
<feature type="transmembrane region" description="Helical" evidence="5">
    <location>
        <begin position="191"/>
        <end position="212"/>
    </location>
</feature>
<dbReference type="SMART" id="SM00283">
    <property type="entry name" value="MA"/>
    <property type="match status" value="1"/>
</dbReference>
<dbReference type="InterPro" id="IPR024478">
    <property type="entry name" value="HlyB_4HB_MCP"/>
</dbReference>
<protein>
    <submittedName>
        <fullName evidence="8">Methyl-accepting chemotaxis protein</fullName>
    </submittedName>
</protein>
<dbReference type="FunFam" id="1.10.287.950:FF:000001">
    <property type="entry name" value="Methyl-accepting chemotaxis sensory transducer"/>
    <property type="match status" value="1"/>
</dbReference>
<reference evidence="8 9" key="1">
    <citation type="submission" date="2016-10" db="EMBL/GenBank/DDBJ databases">
        <authorList>
            <person name="de Groot N.N."/>
        </authorList>
    </citation>
    <scope>NUCLEOTIDE SEQUENCE [LARGE SCALE GENOMIC DNA]</scope>
    <source>
        <strain evidence="8 9">R-24608</strain>
    </source>
</reference>
<sequence>MRVLGRLSIRTRLYFGTAFSLVLLVLVGGMGYVSLDRTRTTLQVLFAERVQTLTDMSDLRTTLGDLRRAEKDIIINYNNAVEVGQLRERWGKSLAALRKSLGEVRGAQAADAAFAKAVDQALTEIQQYAEGIGPIFDRLENAQLDGAGAGAYADQLKQHMEATDQLLSTLAQSARQQMDEARQAVDARTSAMTGLIGVTLLVALAVLVPLTLASVRSITRSLAQARDLAEHIAAGDLTHEIRAQQQDEVGQLVQAMGRMQEALRALVHQVQDAAGNIATASGEIATGNQDLSLRTEQTAASLQETASSMELLAGTVQSGAESSRHASDYAVSAAQVAQRGGSVVEQVVQTMDQISASSRKIADITGVIDSIAFQTNILALNAAVEAARAGEQGRGFAVVAGEVRTLAQRSAAAAREIKDLIGNSSQRVEDGSRQVAQAGQTMTEIVGSVRRVSDIIGEVTAAAADQRDNLGQIHQSVRQLDQMTQQNAALVEQSAAASESLREQARLLAQAVRQFKVRAGGGAADQAGVHIEALAAPSLRSLPSASA</sequence>
<dbReference type="Gene3D" id="1.10.287.950">
    <property type="entry name" value="Methyl-accepting chemotaxis protein"/>
    <property type="match status" value="1"/>
</dbReference>
<dbReference type="PROSITE" id="PS50885">
    <property type="entry name" value="HAMP"/>
    <property type="match status" value="1"/>
</dbReference>
<evidence type="ECO:0000256" key="1">
    <source>
        <dbReference type="ARBA" id="ARBA00004370"/>
    </source>
</evidence>
<dbReference type="InterPro" id="IPR051310">
    <property type="entry name" value="MCP_chemotaxis"/>
</dbReference>
<dbReference type="Pfam" id="PF00672">
    <property type="entry name" value="HAMP"/>
    <property type="match status" value="1"/>
</dbReference>
<evidence type="ECO:0000256" key="2">
    <source>
        <dbReference type="ARBA" id="ARBA00022481"/>
    </source>
</evidence>
<dbReference type="PRINTS" id="PR00260">
    <property type="entry name" value="CHEMTRNSDUCR"/>
</dbReference>
<dbReference type="PANTHER" id="PTHR43531">
    <property type="entry name" value="PROTEIN ICFG"/>
    <property type="match status" value="1"/>
</dbReference>
<dbReference type="PROSITE" id="PS50111">
    <property type="entry name" value="CHEMOTAXIS_TRANSDUC_2"/>
    <property type="match status" value="1"/>
</dbReference>
<dbReference type="AlphaFoldDB" id="A0A1I7F825"/>
<keyword evidence="5" id="KW-0472">Membrane</keyword>
<dbReference type="InterPro" id="IPR003660">
    <property type="entry name" value="HAMP_dom"/>
</dbReference>
<keyword evidence="5" id="KW-0812">Transmembrane</keyword>
<dbReference type="STRING" id="343013.SAMN04489707_1001235"/>
<name>A0A1I7F825_9BURK</name>
<feature type="transmembrane region" description="Helical" evidence="5">
    <location>
        <begin position="12"/>
        <end position="35"/>
    </location>
</feature>
<evidence type="ECO:0000313" key="9">
    <source>
        <dbReference type="Proteomes" id="UP000183656"/>
    </source>
</evidence>
<dbReference type="SUPFAM" id="SSF58104">
    <property type="entry name" value="Methyl-accepting chemotaxis protein (MCP) signaling domain"/>
    <property type="match status" value="1"/>
</dbReference>
<evidence type="ECO:0000256" key="3">
    <source>
        <dbReference type="ARBA" id="ARBA00029447"/>
    </source>
</evidence>
<dbReference type="GO" id="GO:0006935">
    <property type="term" value="P:chemotaxis"/>
    <property type="evidence" value="ECO:0007669"/>
    <property type="project" value="InterPro"/>
</dbReference>
<dbReference type="InterPro" id="IPR004090">
    <property type="entry name" value="Chemotax_Me-accpt_rcpt"/>
</dbReference>
<comment type="subcellular location">
    <subcellularLocation>
        <location evidence="1">Membrane</location>
    </subcellularLocation>
</comment>
<evidence type="ECO:0000259" key="7">
    <source>
        <dbReference type="PROSITE" id="PS50885"/>
    </source>
</evidence>
<evidence type="ECO:0000256" key="4">
    <source>
        <dbReference type="PROSITE-ProRule" id="PRU00284"/>
    </source>
</evidence>
<dbReference type="CDD" id="cd11386">
    <property type="entry name" value="MCP_signal"/>
    <property type="match status" value="1"/>
</dbReference>
<feature type="domain" description="Methyl-accepting transducer" evidence="6">
    <location>
        <begin position="273"/>
        <end position="502"/>
    </location>
</feature>
<evidence type="ECO:0000313" key="8">
    <source>
        <dbReference type="EMBL" id="SFU32322.1"/>
    </source>
</evidence>
<dbReference type="SMART" id="SM00304">
    <property type="entry name" value="HAMP"/>
    <property type="match status" value="1"/>
</dbReference>
<feature type="domain" description="HAMP" evidence="7">
    <location>
        <begin position="216"/>
        <end position="268"/>
    </location>
</feature>
<dbReference type="Pfam" id="PF00015">
    <property type="entry name" value="MCPsignal"/>
    <property type="match status" value="1"/>
</dbReference>
<dbReference type="PANTHER" id="PTHR43531:SF14">
    <property type="entry name" value="METHYL-ACCEPTING CHEMOTAXIS PROTEIN I-RELATED"/>
    <property type="match status" value="1"/>
</dbReference>
<keyword evidence="2" id="KW-0488">Methylation</keyword>
<accession>A0A1I7F825</accession>
<dbReference type="EMBL" id="FPBX01000001">
    <property type="protein sequence ID" value="SFU32322.1"/>
    <property type="molecule type" value="Genomic_DNA"/>
</dbReference>